<proteinExistence type="predicted"/>
<dbReference type="AlphaFoldDB" id="A0A0F9BSJ7"/>
<gene>
    <name evidence="1" type="ORF">LCGC14_2693310</name>
</gene>
<protein>
    <submittedName>
        <fullName evidence="1">Uncharacterized protein</fullName>
    </submittedName>
</protein>
<name>A0A0F9BSJ7_9ZZZZ</name>
<reference evidence="1" key="1">
    <citation type="journal article" date="2015" name="Nature">
        <title>Complex archaea that bridge the gap between prokaryotes and eukaryotes.</title>
        <authorList>
            <person name="Spang A."/>
            <person name="Saw J.H."/>
            <person name="Jorgensen S.L."/>
            <person name="Zaremba-Niedzwiedzka K."/>
            <person name="Martijn J."/>
            <person name="Lind A.E."/>
            <person name="van Eijk R."/>
            <person name="Schleper C."/>
            <person name="Guy L."/>
            <person name="Ettema T.J."/>
        </authorList>
    </citation>
    <scope>NUCLEOTIDE SEQUENCE</scope>
</reference>
<accession>A0A0F9BSJ7</accession>
<sequence length="107" mass="11448">MGRGTVRGGVAVEPTTTTAGIEGTSAMVVEFDVYARPCYVNNVNTDSAVLFVKVNEDDCSASDFHFRLTANTGQDVSLSGQVNVKSLSFYAAGNTPYDTVRVFGWKP</sequence>
<comment type="caution">
    <text evidence="1">The sequence shown here is derived from an EMBL/GenBank/DDBJ whole genome shotgun (WGS) entry which is preliminary data.</text>
</comment>
<organism evidence="1">
    <name type="scientific">marine sediment metagenome</name>
    <dbReference type="NCBI Taxonomy" id="412755"/>
    <lineage>
        <taxon>unclassified sequences</taxon>
        <taxon>metagenomes</taxon>
        <taxon>ecological metagenomes</taxon>
    </lineage>
</organism>
<dbReference type="EMBL" id="LAZR01047793">
    <property type="protein sequence ID" value="KKK93394.1"/>
    <property type="molecule type" value="Genomic_DNA"/>
</dbReference>
<evidence type="ECO:0000313" key="1">
    <source>
        <dbReference type="EMBL" id="KKK93394.1"/>
    </source>
</evidence>